<dbReference type="Pfam" id="PF08281">
    <property type="entry name" value="Sigma70_r4_2"/>
    <property type="match status" value="1"/>
</dbReference>
<dbReference type="InterPro" id="IPR013249">
    <property type="entry name" value="RNA_pol_sigma70_r4_t2"/>
</dbReference>
<dbReference type="InterPro" id="IPR000838">
    <property type="entry name" value="RNA_pol_sigma70_ECF_CS"/>
</dbReference>
<evidence type="ECO:0000256" key="7">
    <source>
        <dbReference type="SAM" id="MobiDB-lite"/>
    </source>
</evidence>
<dbReference type="SUPFAM" id="SSF88659">
    <property type="entry name" value="Sigma3 and sigma4 domains of RNA polymerase sigma factors"/>
    <property type="match status" value="1"/>
</dbReference>
<feature type="compositionally biased region" description="Basic and acidic residues" evidence="7">
    <location>
        <begin position="62"/>
        <end position="74"/>
    </location>
</feature>
<evidence type="ECO:0000256" key="4">
    <source>
        <dbReference type="ARBA" id="ARBA00023125"/>
    </source>
</evidence>
<evidence type="ECO:0000256" key="3">
    <source>
        <dbReference type="ARBA" id="ARBA00023082"/>
    </source>
</evidence>
<keyword evidence="5 6" id="KW-0804">Transcription</keyword>
<dbReference type="FunFam" id="1.10.10.10:FF:000068">
    <property type="entry name" value="RNA polymerase sigma factor"/>
    <property type="match status" value="1"/>
</dbReference>
<keyword evidence="3 6" id="KW-0731">Sigma factor</keyword>
<evidence type="ECO:0000256" key="6">
    <source>
        <dbReference type="RuleBase" id="RU000716"/>
    </source>
</evidence>
<dbReference type="InterPro" id="IPR039425">
    <property type="entry name" value="RNA_pol_sigma-70-like"/>
</dbReference>
<comment type="similarity">
    <text evidence="1 6">Belongs to the sigma-70 factor family. ECF subfamily.</text>
</comment>
<dbReference type="CDD" id="cd06171">
    <property type="entry name" value="Sigma70_r4"/>
    <property type="match status" value="1"/>
</dbReference>
<reference evidence="10 11" key="1">
    <citation type="submission" date="2019-03" db="EMBL/GenBank/DDBJ databases">
        <title>Genomic Encyclopedia of Type Strains, Phase IV (KMG-IV): sequencing the most valuable type-strain genomes for metagenomic binning, comparative biology and taxonomic classification.</title>
        <authorList>
            <person name="Goeker M."/>
        </authorList>
    </citation>
    <scope>NUCLEOTIDE SEQUENCE [LARGE SCALE GENOMIC DNA]</scope>
    <source>
        <strain evidence="10 11">DSM 45765</strain>
    </source>
</reference>
<evidence type="ECO:0000256" key="1">
    <source>
        <dbReference type="ARBA" id="ARBA00010641"/>
    </source>
</evidence>
<gene>
    <name evidence="10" type="ORF">EV191_10933</name>
</gene>
<feature type="domain" description="RNA polymerase sigma-70 region 2" evidence="8">
    <location>
        <begin position="138"/>
        <end position="200"/>
    </location>
</feature>
<feature type="compositionally biased region" description="Low complexity" evidence="7">
    <location>
        <begin position="102"/>
        <end position="114"/>
    </location>
</feature>
<feature type="compositionally biased region" description="Polar residues" evidence="7">
    <location>
        <begin position="75"/>
        <end position="88"/>
    </location>
</feature>
<dbReference type="InterPro" id="IPR013324">
    <property type="entry name" value="RNA_pol_sigma_r3/r4-like"/>
</dbReference>
<dbReference type="Gene3D" id="1.10.10.10">
    <property type="entry name" value="Winged helix-like DNA-binding domain superfamily/Winged helix DNA-binding domain"/>
    <property type="match status" value="1"/>
</dbReference>
<keyword evidence="2 6" id="KW-0805">Transcription regulation</keyword>
<evidence type="ECO:0000259" key="9">
    <source>
        <dbReference type="Pfam" id="PF08281"/>
    </source>
</evidence>
<dbReference type="GO" id="GO:0006950">
    <property type="term" value="P:response to stress"/>
    <property type="evidence" value="ECO:0007669"/>
    <property type="project" value="UniProtKB-ARBA"/>
</dbReference>
<dbReference type="Proteomes" id="UP000294911">
    <property type="component" value="Unassembled WGS sequence"/>
</dbReference>
<dbReference type="AlphaFoldDB" id="A0A4R2QQA4"/>
<feature type="compositionally biased region" description="Basic and acidic residues" evidence="7">
    <location>
        <begin position="115"/>
        <end position="128"/>
    </location>
</feature>
<dbReference type="NCBIfam" id="TIGR02947">
    <property type="entry name" value="SigH_actino"/>
    <property type="match status" value="1"/>
</dbReference>
<feature type="domain" description="RNA polymerase sigma factor 70 region 4 type 2" evidence="9">
    <location>
        <begin position="242"/>
        <end position="292"/>
    </location>
</feature>
<dbReference type="PROSITE" id="PS01063">
    <property type="entry name" value="SIGMA70_ECF"/>
    <property type="match status" value="1"/>
</dbReference>
<proteinExistence type="inferred from homology"/>
<protein>
    <recommendedName>
        <fullName evidence="6">RNA polymerase sigma factor</fullName>
    </recommendedName>
</protein>
<dbReference type="NCBIfam" id="TIGR02937">
    <property type="entry name" value="sigma70-ECF"/>
    <property type="match status" value="1"/>
</dbReference>
<name>A0A4R2QQA4_9PSEU</name>
<evidence type="ECO:0000259" key="8">
    <source>
        <dbReference type="Pfam" id="PF04542"/>
    </source>
</evidence>
<sequence>MSPPSTGPAKSGPAAAQGPTHCRPGTHRVSSKAAHTIAGTGQQGTDRAGVRLEGDVLPSTHRPAEGREPGESGRTEQAQSTGQAQLAEQATAEPKERVESHTTTASTTDTVTENTRPDVAETAAERTERFERDAMPLLDQLYSAAMRMTRNPADAEDLVQETYLKAYGAFHSFTRGTNLKAWLYRILTNTYINSYRKKQRQPRQEPTEEITDWQIAQAESHTSSGLRSAEVEAMDRLPDTDVKEALQQLPEDFRLAVYLADVEGFPYKEIADIMETPIGTVMSRLHRGRRQLRDLLTGVASERGFLRGKQQEVANS</sequence>
<dbReference type="GO" id="GO:0016987">
    <property type="term" value="F:sigma factor activity"/>
    <property type="evidence" value="ECO:0007669"/>
    <property type="project" value="UniProtKB-KW"/>
</dbReference>
<dbReference type="GO" id="GO:0006352">
    <property type="term" value="P:DNA-templated transcription initiation"/>
    <property type="evidence" value="ECO:0007669"/>
    <property type="project" value="InterPro"/>
</dbReference>
<dbReference type="InterPro" id="IPR014293">
    <property type="entry name" value="RNA_pol_sigma70_actinobac"/>
</dbReference>
<keyword evidence="11" id="KW-1185">Reference proteome</keyword>
<evidence type="ECO:0000313" key="11">
    <source>
        <dbReference type="Proteomes" id="UP000294911"/>
    </source>
</evidence>
<dbReference type="PANTHER" id="PTHR43133">
    <property type="entry name" value="RNA POLYMERASE ECF-TYPE SIGMA FACTO"/>
    <property type="match status" value="1"/>
</dbReference>
<dbReference type="Pfam" id="PF04542">
    <property type="entry name" value="Sigma70_r2"/>
    <property type="match status" value="1"/>
</dbReference>
<evidence type="ECO:0000256" key="5">
    <source>
        <dbReference type="ARBA" id="ARBA00023163"/>
    </source>
</evidence>
<accession>A0A4R2QQA4</accession>
<dbReference type="SUPFAM" id="SSF88946">
    <property type="entry name" value="Sigma2 domain of RNA polymerase sigma factors"/>
    <property type="match status" value="1"/>
</dbReference>
<organism evidence="10 11">
    <name type="scientific">Tamaricihabitans halophyticus</name>
    <dbReference type="NCBI Taxonomy" id="1262583"/>
    <lineage>
        <taxon>Bacteria</taxon>
        <taxon>Bacillati</taxon>
        <taxon>Actinomycetota</taxon>
        <taxon>Actinomycetes</taxon>
        <taxon>Pseudonocardiales</taxon>
        <taxon>Pseudonocardiaceae</taxon>
        <taxon>Tamaricihabitans</taxon>
    </lineage>
</organism>
<comment type="caution">
    <text evidence="10">The sequence shown here is derived from an EMBL/GenBank/DDBJ whole genome shotgun (WGS) entry which is preliminary data.</text>
</comment>
<dbReference type="Gene3D" id="1.10.1740.10">
    <property type="match status" value="1"/>
</dbReference>
<keyword evidence="4 6" id="KW-0238">DNA-binding</keyword>
<evidence type="ECO:0000256" key="2">
    <source>
        <dbReference type="ARBA" id="ARBA00023015"/>
    </source>
</evidence>
<dbReference type="InterPro" id="IPR007627">
    <property type="entry name" value="RNA_pol_sigma70_r2"/>
</dbReference>
<dbReference type="GO" id="GO:0003677">
    <property type="term" value="F:DNA binding"/>
    <property type="evidence" value="ECO:0007669"/>
    <property type="project" value="UniProtKB-KW"/>
</dbReference>
<dbReference type="InterPro" id="IPR036388">
    <property type="entry name" value="WH-like_DNA-bd_sf"/>
</dbReference>
<dbReference type="PANTHER" id="PTHR43133:SF59">
    <property type="entry name" value="ECF RNA POLYMERASE SIGMA FACTOR SIGR"/>
    <property type="match status" value="1"/>
</dbReference>
<dbReference type="InterPro" id="IPR014284">
    <property type="entry name" value="RNA_pol_sigma-70_dom"/>
</dbReference>
<evidence type="ECO:0000313" key="10">
    <source>
        <dbReference type="EMBL" id="TCP49211.1"/>
    </source>
</evidence>
<dbReference type="EMBL" id="SLXQ01000009">
    <property type="protein sequence ID" value="TCP49211.1"/>
    <property type="molecule type" value="Genomic_DNA"/>
</dbReference>
<feature type="region of interest" description="Disordered" evidence="7">
    <location>
        <begin position="1"/>
        <end position="128"/>
    </location>
</feature>
<dbReference type="InterPro" id="IPR013325">
    <property type="entry name" value="RNA_pol_sigma_r2"/>
</dbReference>